<dbReference type="GO" id="GO:0003700">
    <property type="term" value="F:DNA-binding transcription factor activity"/>
    <property type="evidence" value="ECO:0007669"/>
    <property type="project" value="InterPro"/>
</dbReference>
<evidence type="ECO:0000256" key="1">
    <source>
        <dbReference type="ARBA" id="ARBA00023015"/>
    </source>
</evidence>
<dbReference type="Proteomes" id="UP000215896">
    <property type="component" value="Unassembled WGS sequence"/>
</dbReference>
<dbReference type="PANTHER" id="PTHR46796:SF15">
    <property type="entry name" value="BLL1074 PROTEIN"/>
    <property type="match status" value="1"/>
</dbReference>
<accession>A0A255FZJ1</accession>
<dbReference type="SMART" id="SM00342">
    <property type="entry name" value="HTH_ARAC"/>
    <property type="match status" value="1"/>
</dbReference>
<dbReference type="InterPro" id="IPR018060">
    <property type="entry name" value="HTH_AraC"/>
</dbReference>
<protein>
    <submittedName>
        <fullName evidence="5">AraC family transcriptional regulator</fullName>
    </submittedName>
</protein>
<evidence type="ECO:0000256" key="2">
    <source>
        <dbReference type="ARBA" id="ARBA00023125"/>
    </source>
</evidence>
<proteinExistence type="predicted"/>
<evidence type="ECO:0000313" key="5">
    <source>
        <dbReference type="EMBL" id="OYO08652.1"/>
    </source>
</evidence>
<keyword evidence="3" id="KW-0804">Transcription</keyword>
<evidence type="ECO:0000256" key="3">
    <source>
        <dbReference type="ARBA" id="ARBA00023163"/>
    </source>
</evidence>
<keyword evidence="6" id="KW-1185">Reference proteome</keyword>
<keyword evidence="2" id="KW-0238">DNA-binding</keyword>
<dbReference type="EMBL" id="NMVO01000018">
    <property type="protein sequence ID" value="OYO08652.1"/>
    <property type="molecule type" value="Genomic_DNA"/>
</dbReference>
<dbReference type="GO" id="GO:0043565">
    <property type="term" value="F:sequence-specific DNA binding"/>
    <property type="evidence" value="ECO:0007669"/>
    <property type="project" value="InterPro"/>
</dbReference>
<reference evidence="5 6" key="1">
    <citation type="submission" date="2017-07" db="EMBL/GenBank/DDBJ databases">
        <title>Draft whole genome sequences of clinical Proprionibacteriaceae strains.</title>
        <authorList>
            <person name="Bernier A.-M."/>
            <person name="Bernard K."/>
            <person name="Domingo M.-C."/>
        </authorList>
    </citation>
    <scope>NUCLEOTIDE SEQUENCE [LARGE SCALE GENOMIC DNA]</scope>
    <source>
        <strain evidence="5 6">NML 030167</strain>
    </source>
</reference>
<dbReference type="AlphaFoldDB" id="A0A255FZJ1"/>
<evidence type="ECO:0000313" key="6">
    <source>
        <dbReference type="Proteomes" id="UP000215896"/>
    </source>
</evidence>
<dbReference type="Pfam" id="PF12833">
    <property type="entry name" value="HTH_18"/>
    <property type="match status" value="1"/>
</dbReference>
<keyword evidence="1" id="KW-0805">Transcription regulation</keyword>
<comment type="caution">
    <text evidence="5">The sequence shown here is derived from an EMBL/GenBank/DDBJ whole genome shotgun (WGS) entry which is preliminary data.</text>
</comment>
<dbReference type="RefSeq" id="WP_094406848.1">
    <property type="nucleotide sequence ID" value="NZ_NMVO01000018.1"/>
</dbReference>
<gene>
    <name evidence="5" type="ORF">CGZ94_19205</name>
</gene>
<organism evidence="5 6">
    <name type="scientific">Enemella evansiae</name>
    <dbReference type="NCBI Taxonomy" id="2016499"/>
    <lineage>
        <taxon>Bacteria</taxon>
        <taxon>Bacillati</taxon>
        <taxon>Actinomycetota</taxon>
        <taxon>Actinomycetes</taxon>
        <taxon>Propionibacteriales</taxon>
        <taxon>Propionibacteriaceae</taxon>
        <taxon>Enemella</taxon>
    </lineage>
</organism>
<dbReference type="InterPro" id="IPR050204">
    <property type="entry name" value="AraC_XylS_family_regulators"/>
</dbReference>
<dbReference type="PANTHER" id="PTHR46796">
    <property type="entry name" value="HTH-TYPE TRANSCRIPTIONAL ACTIVATOR RHAS-RELATED"/>
    <property type="match status" value="1"/>
</dbReference>
<dbReference type="Gene3D" id="1.10.10.60">
    <property type="entry name" value="Homeodomain-like"/>
    <property type="match status" value="1"/>
</dbReference>
<name>A0A255FZJ1_9ACTN</name>
<dbReference type="OrthoDB" id="2559672at2"/>
<dbReference type="PROSITE" id="PS01124">
    <property type="entry name" value="HTH_ARAC_FAMILY_2"/>
    <property type="match status" value="1"/>
</dbReference>
<sequence length="270" mass="29379">MAGGVRPVHPGLRGLLAGPMVGYDLITDPRAVHFGVPSPGATVILAFAEPIDVGWAHDPGRSEQNWFMVAGLHTRPSLVHTHGRQCGIQLSLTPQGFRSFFGTPLGALANDLTGAAELGVPTAVHDRIAGATDWETRFDLLEAQLLSRAGDRVSTVPAELDHAWHLLGRPGARIEAVAAEVGWSRRQLQNRCRQEFGLPPKQLARVARFDRARGAVRAGLALAEAAYRFGFSDQAHLSREWSELCGLSPRRSLADDFPILQDDPRTREAR</sequence>
<feature type="domain" description="HTH araC/xylS-type" evidence="4">
    <location>
        <begin position="167"/>
        <end position="255"/>
    </location>
</feature>
<evidence type="ECO:0000259" key="4">
    <source>
        <dbReference type="PROSITE" id="PS01124"/>
    </source>
</evidence>